<reference evidence="3 4" key="1">
    <citation type="journal article" date="2013" name="Genome Biol.">
        <title>Draft genome of the mountain pine beetle, Dendroctonus ponderosae Hopkins, a major forest pest.</title>
        <authorList>
            <person name="Keeling C.I."/>
            <person name="Yuen M.M."/>
            <person name="Liao N.Y."/>
            <person name="Docking T.R."/>
            <person name="Chan S.K."/>
            <person name="Taylor G.A."/>
            <person name="Palmquist D.L."/>
            <person name="Jackman S.D."/>
            <person name="Nguyen A."/>
            <person name="Li M."/>
            <person name="Henderson H."/>
            <person name="Janes J.K."/>
            <person name="Zhao Y."/>
            <person name="Pandoh P."/>
            <person name="Moore R."/>
            <person name="Sperling F.A."/>
            <person name="Huber D.P."/>
            <person name="Birol I."/>
            <person name="Jones S.J."/>
            <person name="Bohlmann J."/>
        </authorList>
    </citation>
    <scope>NUCLEOTIDE SEQUENCE</scope>
</reference>
<gene>
    <name evidence="2" type="ORF">D910_00557</name>
    <name evidence="3" type="ORF">D910_00908</name>
</gene>
<dbReference type="Proteomes" id="UP000030742">
    <property type="component" value="Unassembled WGS sequence"/>
</dbReference>
<dbReference type="EMBL" id="KI209588">
    <property type="protein sequence ID" value="ERL96063.1"/>
    <property type="molecule type" value="Genomic_DNA"/>
</dbReference>
<evidence type="ECO:0000256" key="1">
    <source>
        <dbReference type="SAM" id="MobiDB-lite"/>
    </source>
</evidence>
<name>U4UU51_DENPD</name>
<evidence type="ECO:0000313" key="4">
    <source>
        <dbReference type="Proteomes" id="UP000030742"/>
    </source>
</evidence>
<dbReference type="EMBL" id="KI208638">
    <property type="protein sequence ID" value="ERL95895.1"/>
    <property type="molecule type" value="Genomic_DNA"/>
</dbReference>
<accession>U4UU51</accession>
<protein>
    <submittedName>
        <fullName evidence="3">Uncharacterized protein</fullName>
    </submittedName>
</protein>
<evidence type="ECO:0000313" key="2">
    <source>
        <dbReference type="EMBL" id="ERL95895.1"/>
    </source>
</evidence>
<feature type="compositionally biased region" description="Low complexity" evidence="1">
    <location>
        <begin position="25"/>
        <end position="41"/>
    </location>
</feature>
<sequence>MFIAGKAFRRRKREENEETAHNLFKSSTTATKSAISTHTISGPARTGRIGCQLRINTNSDYSRSSAYGSQEFPSKLFGEKHFLQKRKGPKAEIRGIFIAETEQRPQTY</sequence>
<feature type="region of interest" description="Disordered" evidence="1">
    <location>
        <begin position="1"/>
        <end position="43"/>
    </location>
</feature>
<dbReference type="AlphaFoldDB" id="U4UU51"/>
<evidence type="ECO:0000313" key="3">
    <source>
        <dbReference type="EMBL" id="ERL96063.1"/>
    </source>
</evidence>
<organism evidence="3 4">
    <name type="scientific">Dendroctonus ponderosae</name>
    <name type="common">Mountain pine beetle</name>
    <dbReference type="NCBI Taxonomy" id="77166"/>
    <lineage>
        <taxon>Eukaryota</taxon>
        <taxon>Metazoa</taxon>
        <taxon>Ecdysozoa</taxon>
        <taxon>Arthropoda</taxon>
        <taxon>Hexapoda</taxon>
        <taxon>Insecta</taxon>
        <taxon>Pterygota</taxon>
        <taxon>Neoptera</taxon>
        <taxon>Endopterygota</taxon>
        <taxon>Coleoptera</taxon>
        <taxon>Polyphaga</taxon>
        <taxon>Cucujiformia</taxon>
        <taxon>Curculionidae</taxon>
        <taxon>Scolytinae</taxon>
        <taxon>Dendroctonus</taxon>
    </lineage>
</organism>
<proteinExistence type="predicted"/>